<keyword evidence="3" id="KW-1185">Reference proteome</keyword>
<dbReference type="AlphaFoldDB" id="A0AAD5UUI5"/>
<proteinExistence type="predicted"/>
<comment type="caution">
    <text evidence="2">The sequence shown here is derived from an EMBL/GenBank/DDBJ whole genome shotgun (WGS) entry which is preliminary data.</text>
</comment>
<organism evidence="2 3">
    <name type="scientific">Meripilus lineatus</name>
    <dbReference type="NCBI Taxonomy" id="2056292"/>
    <lineage>
        <taxon>Eukaryota</taxon>
        <taxon>Fungi</taxon>
        <taxon>Dikarya</taxon>
        <taxon>Basidiomycota</taxon>
        <taxon>Agaricomycotina</taxon>
        <taxon>Agaricomycetes</taxon>
        <taxon>Polyporales</taxon>
        <taxon>Meripilaceae</taxon>
        <taxon>Meripilus</taxon>
    </lineage>
</organism>
<accession>A0AAD5UUI5</accession>
<evidence type="ECO:0000313" key="2">
    <source>
        <dbReference type="EMBL" id="KAJ3478167.1"/>
    </source>
</evidence>
<feature type="region of interest" description="Disordered" evidence="1">
    <location>
        <begin position="1"/>
        <end position="37"/>
    </location>
</feature>
<evidence type="ECO:0000256" key="1">
    <source>
        <dbReference type="SAM" id="MobiDB-lite"/>
    </source>
</evidence>
<protein>
    <submittedName>
        <fullName evidence="2">Uncharacterized protein</fullName>
    </submittedName>
</protein>
<sequence length="120" mass="12998">MALMEMIAPRSPRGPTPLQAPPRTASSTEMPPPLSPREEATKKLFEGLGIGRTVPAVTVVAPATPAFVQRVVTPVRQPRGPPSNHDELLPKNFATRSRRKAIGALGALLDARERREVEAY</sequence>
<reference evidence="2" key="1">
    <citation type="submission" date="2022-07" db="EMBL/GenBank/DDBJ databases">
        <title>Genome Sequence of Physisporinus lineatus.</title>
        <authorList>
            <person name="Buettner E."/>
        </authorList>
    </citation>
    <scope>NUCLEOTIDE SEQUENCE</scope>
    <source>
        <strain evidence="2">VT162</strain>
    </source>
</reference>
<evidence type="ECO:0000313" key="3">
    <source>
        <dbReference type="Proteomes" id="UP001212997"/>
    </source>
</evidence>
<name>A0AAD5UUI5_9APHY</name>
<dbReference type="Proteomes" id="UP001212997">
    <property type="component" value="Unassembled WGS sequence"/>
</dbReference>
<dbReference type="EMBL" id="JANAWD010000533">
    <property type="protein sequence ID" value="KAJ3478167.1"/>
    <property type="molecule type" value="Genomic_DNA"/>
</dbReference>
<gene>
    <name evidence="2" type="ORF">NLI96_g9943</name>
</gene>